<name>A0A176WMW8_MARPO</name>
<reference evidence="2" key="1">
    <citation type="submission" date="2016-03" db="EMBL/GenBank/DDBJ databases">
        <title>Mechanisms controlling the formation of the plant cell surface in tip-growing cells are functionally conserved among land plants.</title>
        <authorList>
            <person name="Honkanen S."/>
            <person name="Jones V.A."/>
            <person name="Morieri G."/>
            <person name="Champion C."/>
            <person name="Hetherington A.J."/>
            <person name="Kelly S."/>
            <person name="Saint-Marcoux D."/>
            <person name="Proust H."/>
            <person name="Prescott H."/>
            <person name="Dolan L."/>
        </authorList>
    </citation>
    <scope>NUCLEOTIDE SEQUENCE [LARGE SCALE GENOMIC DNA]</scope>
    <source>
        <tissue evidence="2">Whole gametophyte</tissue>
    </source>
</reference>
<keyword evidence="3" id="KW-1185">Reference proteome</keyword>
<dbReference type="AlphaFoldDB" id="A0A176WMW8"/>
<evidence type="ECO:0000313" key="2">
    <source>
        <dbReference type="EMBL" id="OAE33923.1"/>
    </source>
</evidence>
<accession>A0A176WMW8</accession>
<comment type="caution">
    <text evidence="2">The sequence shown here is derived from an EMBL/GenBank/DDBJ whole genome shotgun (WGS) entry which is preliminary data.</text>
</comment>
<feature type="region of interest" description="Disordered" evidence="1">
    <location>
        <begin position="82"/>
        <end position="108"/>
    </location>
</feature>
<organism evidence="2 3">
    <name type="scientific">Marchantia polymorpha subsp. ruderalis</name>
    <dbReference type="NCBI Taxonomy" id="1480154"/>
    <lineage>
        <taxon>Eukaryota</taxon>
        <taxon>Viridiplantae</taxon>
        <taxon>Streptophyta</taxon>
        <taxon>Embryophyta</taxon>
        <taxon>Marchantiophyta</taxon>
        <taxon>Marchantiopsida</taxon>
        <taxon>Marchantiidae</taxon>
        <taxon>Marchantiales</taxon>
        <taxon>Marchantiaceae</taxon>
        <taxon>Marchantia</taxon>
    </lineage>
</organism>
<evidence type="ECO:0000256" key="1">
    <source>
        <dbReference type="SAM" id="MobiDB-lite"/>
    </source>
</evidence>
<gene>
    <name evidence="2" type="ORF">AXG93_1104s1190</name>
</gene>
<dbReference type="Proteomes" id="UP000077202">
    <property type="component" value="Unassembled WGS sequence"/>
</dbReference>
<dbReference type="EMBL" id="LVLJ01000472">
    <property type="protein sequence ID" value="OAE33923.1"/>
    <property type="molecule type" value="Genomic_DNA"/>
</dbReference>
<sequence>MVREWMRKRNQPPRGFRPHPKIWQVSDWQQVLGRCAGEESHLLFECESVQVTKEEEIFFGALFKNNKSSKKSNPGRYVKDVQVDTDTDETPACTPLARPQAEEEPRAV</sequence>
<evidence type="ECO:0000313" key="3">
    <source>
        <dbReference type="Proteomes" id="UP000077202"/>
    </source>
</evidence>
<proteinExistence type="predicted"/>
<protein>
    <submittedName>
        <fullName evidence="2">Uncharacterized protein</fullName>
    </submittedName>
</protein>